<proteinExistence type="predicted"/>
<reference evidence="1" key="1">
    <citation type="submission" date="2021-06" db="EMBL/GenBank/DDBJ databases">
        <authorList>
            <person name="Kallberg Y."/>
            <person name="Tangrot J."/>
            <person name="Rosling A."/>
        </authorList>
    </citation>
    <scope>NUCLEOTIDE SEQUENCE</scope>
    <source>
        <strain evidence="1">BR232B</strain>
    </source>
</reference>
<organism evidence="1 2">
    <name type="scientific">Paraglomus brasilianum</name>
    <dbReference type="NCBI Taxonomy" id="144538"/>
    <lineage>
        <taxon>Eukaryota</taxon>
        <taxon>Fungi</taxon>
        <taxon>Fungi incertae sedis</taxon>
        <taxon>Mucoromycota</taxon>
        <taxon>Glomeromycotina</taxon>
        <taxon>Glomeromycetes</taxon>
        <taxon>Paraglomerales</taxon>
        <taxon>Paraglomeraceae</taxon>
        <taxon>Paraglomus</taxon>
    </lineage>
</organism>
<keyword evidence="2" id="KW-1185">Reference proteome</keyword>
<evidence type="ECO:0000313" key="1">
    <source>
        <dbReference type="EMBL" id="CAG8670516.1"/>
    </source>
</evidence>
<accession>A0A9N9HF14</accession>
<dbReference type="EMBL" id="CAJVPI010004862">
    <property type="protein sequence ID" value="CAG8670516.1"/>
    <property type="molecule type" value="Genomic_DNA"/>
</dbReference>
<name>A0A9N9HF14_9GLOM</name>
<feature type="non-terminal residue" evidence="1">
    <location>
        <position position="181"/>
    </location>
</feature>
<gene>
    <name evidence="1" type="ORF">PBRASI_LOCUS11278</name>
</gene>
<dbReference type="Proteomes" id="UP000789739">
    <property type="component" value="Unassembled WGS sequence"/>
</dbReference>
<dbReference type="AlphaFoldDB" id="A0A9N9HF14"/>
<sequence length="181" mass="20766">NSYELLLQELKVLFLQTRNNSHALYWAIIKETHNHQTLVEAKSKGIIARAGYFYNSLRDKFNKSLKDLVKAYKAKYTNGIVTDQQINEFIDEGVWQEVLSLSLDAADIVKINKNAVMLERLGKFVREFHLKDRTNAGAQIRTLDYLTVDLPIPSSYSNVVAKLNVSELACATKKNKRYIKK</sequence>
<dbReference type="OrthoDB" id="2316845at2759"/>
<evidence type="ECO:0000313" key="2">
    <source>
        <dbReference type="Proteomes" id="UP000789739"/>
    </source>
</evidence>
<comment type="caution">
    <text evidence="1">The sequence shown here is derived from an EMBL/GenBank/DDBJ whole genome shotgun (WGS) entry which is preliminary data.</text>
</comment>
<protein>
    <submittedName>
        <fullName evidence="1">7313_t:CDS:1</fullName>
    </submittedName>
</protein>